<evidence type="ECO:0000259" key="12">
    <source>
        <dbReference type="PROSITE" id="PS50113"/>
    </source>
</evidence>
<dbReference type="Pfam" id="PF08448">
    <property type="entry name" value="PAS_4"/>
    <property type="match status" value="2"/>
</dbReference>
<dbReference type="CDD" id="cd00075">
    <property type="entry name" value="HATPase"/>
    <property type="match status" value="1"/>
</dbReference>
<dbReference type="InterPro" id="IPR036097">
    <property type="entry name" value="HisK_dim/P_sf"/>
</dbReference>
<comment type="catalytic activity">
    <reaction evidence="1">
        <text>ATP + protein L-histidine = ADP + protein N-phospho-L-histidine.</text>
        <dbReference type="EC" id="2.7.13.3"/>
    </reaction>
</comment>
<dbReference type="PROSITE" id="PS50113">
    <property type="entry name" value="PAC"/>
    <property type="match status" value="9"/>
</dbReference>
<evidence type="ECO:0000259" key="11">
    <source>
        <dbReference type="PROSITE" id="PS50112"/>
    </source>
</evidence>
<evidence type="ECO:0000256" key="2">
    <source>
        <dbReference type="ARBA" id="ARBA00012438"/>
    </source>
</evidence>
<accession>A0A1Z4KTG3</accession>
<keyword evidence="8" id="KW-0129">CBS domain</keyword>
<organism evidence="14 15">
    <name type="scientific">Trichormus variabilis NIES-23</name>
    <dbReference type="NCBI Taxonomy" id="1973479"/>
    <lineage>
        <taxon>Bacteria</taxon>
        <taxon>Bacillati</taxon>
        <taxon>Cyanobacteriota</taxon>
        <taxon>Cyanophyceae</taxon>
        <taxon>Nostocales</taxon>
        <taxon>Nostocaceae</taxon>
        <taxon>Trichormus</taxon>
    </lineage>
</organism>
<dbReference type="CDD" id="cd00130">
    <property type="entry name" value="PAS"/>
    <property type="match status" value="9"/>
</dbReference>
<dbReference type="InterPro" id="IPR000014">
    <property type="entry name" value="PAS"/>
</dbReference>
<dbReference type="SMART" id="SM00387">
    <property type="entry name" value="HATPase_c"/>
    <property type="match status" value="1"/>
</dbReference>
<evidence type="ECO:0000256" key="7">
    <source>
        <dbReference type="ARBA" id="ARBA00055745"/>
    </source>
</evidence>
<dbReference type="InterPro" id="IPR036890">
    <property type="entry name" value="HATPase_C_sf"/>
</dbReference>
<dbReference type="GO" id="GO:0006355">
    <property type="term" value="P:regulation of DNA-templated transcription"/>
    <property type="evidence" value="ECO:0007669"/>
    <property type="project" value="InterPro"/>
</dbReference>
<dbReference type="InterPro" id="IPR013656">
    <property type="entry name" value="PAS_4"/>
</dbReference>
<dbReference type="SMART" id="SM00065">
    <property type="entry name" value="GAF"/>
    <property type="match status" value="1"/>
</dbReference>
<evidence type="ECO:0000259" key="13">
    <source>
        <dbReference type="PROSITE" id="PS51371"/>
    </source>
</evidence>
<feature type="domain" description="Histidine kinase" evidence="10">
    <location>
        <begin position="1525"/>
        <end position="1740"/>
    </location>
</feature>
<dbReference type="Proteomes" id="UP000217507">
    <property type="component" value="Chromosome"/>
</dbReference>
<sequence length="1749" mass="198814">MQSLPQLCWPQCLESVIDLSPLTVEPEMPLSDAVSQMAKQGAAIVVVANTQILGWLSERDVVKLVALGVDLRTTTISQVMNTSIIFFRVGQFENIGAIISLLRQHQSCCLLVVDEQEQLMGTITSESIYQALGAVTELNSQEELETSLQDFQLLKSAVVNPQDAIEASEKSLWRVANTAPILIWISATDTSCIFFNNAWLELTGSTLEQEIGKNWSERVHPEDLQGFLDAYLQAFYTHQFFSVEYRLLGLNGEYLWLLNIGVPKFTSNGDFAGYINSCIDITEHKQYFAALEESTNRLKLALEATNTIYWERNLSNDQLFFLNPVVEFGDSEGLTNSKVLAFFHPEDRERVDTAAQEAIANCSCLEIEHRLPVAGQPSKYKWFLSKSTVLTDTTGKPSRMIGISTDITDRVEAQDALEQANQELERRVAKRTLALQKANRQLLAEISDRQIAQEQLRQSQQMLQLVMDTIPHSVFWKDRNSVFLGCNRNFAIMVGYEHPENLIGKTDYDFLPDPRNADLYRQCDARIIETNNPEYHIIEPMLAPDGQQIWLETNKVPLHDPEGNVVGVLGTFEDITERKQVQEALEKSEERFRFLAESIPQQVWIAQPDGYIEYVNQRTLEYFGNEPESILGWKWQQWIHPDDRPHCLEIWQHCVATGEPLDVEFRWLRTTDQTYRWHIGRALALRDSQGNIINWFGTNTDIDDRKQTEEALAERVKLSDFRSEVDTILTQSYTLQDLMRGSADAVVKHLNAAFARIWILNKQENLLELQVSSGRYTHLDGSHRCIPVGQCKIGLIAQVGKPHLTNCVQTDPLISNPEWVKQEGMVAFAGYPLIVENETLGVIAMFSCQALSESHFQALGIAANQIAIGIKRQQTEAALRHSEERFRNLVETSSDWVWEVDENAIYTYVSPKVKDILGYEPQELLGRSPLDMMPPTEAERVIKIFTSFMAAQQPFKCLENTNVRKDGCLVVLETSGVPVFDAEGKFCGYRGMDRDITARKEVETNLYQTQQQLQVILDNSPAIIYVMDLQNRFILVNRQYEQLFHTTQSEIVGKSVYETWPNDIAHQYAFNNRQVITTGMAIEVEEVVPHEDGLHTYLSIKFPLKDRNGIVYAMCGISTDITERKLAEDSLLRFHKAMESTSDAIIFGDIFNISNYTNPSFQELYGYNLEQLQAAGGVCTVFQEPQKQQEIMARVMKGESWRGEVAMRSRDGSLLQVDLRSDAIRDSNGKIIGTVCIHTDITKRQQVEEGLKLRDRAIDASSNGIIIADASTPNRPIIYVNPAFERMTGYSSDEVIGQNFRLFQSADIDQLGLRELSTAMQAGKACTVILRNYRKDGSLLWNELNISPVYDQTGQLTHYIGIQTDITERKQAETALLVSQQRLQYLLTSSPAVIYTCKTCGDFGSIFVSDNITTITGYPAQEFTENSDFWSNHIHPEDAPAILRKLSSVLEEEIYKLEYRFLHKDGTYHWIYDQGRVVKDDTNNPVEMVGYLIDITDRKQLEEYLKVALEKEKELSELKSRFVSMTSHEFRTPLSTILSSSELLEHYRHKWTEEKQLTHLHRIQTAVKRMTEMLNDILIIGKAEAGKLEFMPRPLDVVAYCQNLVEEIQLNLNNQQVNFISEHQSMSCCMDEKLLGHILINLISNAIKYSPANSNVQVKFYCRDRCAVFEVQDWGIGIPAEDITHLFESFYRAKNVGNILGTGLGLAIVKKCVDIHQGEISVSSNPEVGTLFTVNIPLKQSINEEVKND</sequence>
<feature type="coiled-coil region" evidence="9">
    <location>
        <begin position="410"/>
        <end position="441"/>
    </location>
</feature>
<dbReference type="Gene3D" id="3.30.450.20">
    <property type="entry name" value="PAS domain"/>
    <property type="match status" value="9"/>
</dbReference>
<dbReference type="CDD" id="cd00082">
    <property type="entry name" value="HisKA"/>
    <property type="match status" value="1"/>
</dbReference>
<dbReference type="PROSITE" id="PS50109">
    <property type="entry name" value="HIS_KIN"/>
    <property type="match status" value="1"/>
</dbReference>
<dbReference type="InterPro" id="IPR052162">
    <property type="entry name" value="Sensor_kinase/Photoreceptor"/>
</dbReference>
<feature type="domain" description="PAC" evidence="12">
    <location>
        <begin position="1455"/>
        <end position="1507"/>
    </location>
</feature>
<dbReference type="InterPro" id="IPR013767">
    <property type="entry name" value="PAS_fold"/>
</dbReference>
<dbReference type="Gene3D" id="3.30.565.10">
    <property type="entry name" value="Histidine kinase-like ATPase, C-terminal domain"/>
    <property type="match status" value="1"/>
</dbReference>
<dbReference type="Pfam" id="PF13185">
    <property type="entry name" value="GAF_2"/>
    <property type="match status" value="1"/>
</dbReference>
<feature type="domain" description="PAS" evidence="11">
    <location>
        <begin position="1256"/>
        <end position="1323"/>
    </location>
</feature>
<protein>
    <recommendedName>
        <fullName evidence="2">histidine kinase</fullName>
        <ecNumber evidence="2">2.7.13.3</ecNumber>
    </recommendedName>
</protein>
<dbReference type="FunFam" id="3.30.565.10:FF:000006">
    <property type="entry name" value="Sensor histidine kinase WalK"/>
    <property type="match status" value="1"/>
</dbReference>
<dbReference type="Pfam" id="PF02518">
    <property type="entry name" value="HATPase_c"/>
    <property type="match status" value="1"/>
</dbReference>
<dbReference type="NCBIfam" id="TIGR00229">
    <property type="entry name" value="sensory_box"/>
    <property type="match status" value="8"/>
</dbReference>
<feature type="domain" description="PAC" evidence="12">
    <location>
        <begin position="661"/>
        <end position="714"/>
    </location>
</feature>
<dbReference type="InterPro" id="IPR003661">
    <property type="entry name" value="HisK_dim/P_dom"/>
</dbReference>
<dbReference type="EMBL" id="AP018216">
    <property type="protein sequence ID" value="BAY72203.1"/>
    <property type="molecule type" value="Genomic_DNA"/>
</dbReference>
<feature type="domain" description="PAS" evidence="11">
    <location>
        <begin position="1130"/>
        <end position="1172"/>
    </location>
</feature>
<dbReference type="SMART" id="SM00086">
    <property type="entry name" value="PAC"/>
    <property type="match status" value="9"/>
</dbReference>
<dbReference type="SMART" id="SM00388">
    <property type="entry name" value="HisKA"/>
    <property type="match status" value="1"/>
</dbReference>
<dbReference type="PROSITE" id="PS51371">
    <property type="entry name" value="CBS"/>
    <property type="match status" value="2"/>
</dbReference>
<evidence type="ECO:0000256" key="3">
    <source>
        <dbReference type="ARBA" id="ARBA00022553"/>
    </source>
</evidence>
<dbReference type="Gene3D" id="3.10.580.10">
    <property type="entry name" value="CBS-domain"/>
    <property type="match status" value="1"/>
</dbReference>
<keyword evidence="9" id="KW-0175">Coiled coil</keyword>
<dbReference type="Pfam" id="PF08447">
    <property type="entry name" value="PAS_3"/>
    <property type="match status" value="4"/>
</dbReference>
<dbReference type="InterPro" id="IPR000644">
    <property type="entry name" value="CBS_dom"/>
</dbReference>
<dbReference type="Pfam" id="PF00512">
    <property type="entry name" value="HisKA"/>
    <property type="match status" value="1"/>
</dbReference>
<dbReference type="InterPro" id="IPR029016">
    <property type="entry name" value="GAF-like_dom_sf"/>
</dbReference>
<dbReference type="SUPFAM" id="SSF54631">
    <property type="entry name" value="CBS-domain pair"/>
    <property type="match status" value="1"/>
</dbReference>
<feature type="domain" description="PAS" evidence="11">
    <location>
        <begin position="168"/>
        <end position="239"/>
    </location>
</feature>
<feature type="domain" description="PAC" evidence="12">
    <location>
        <begin position="1082"/>
        <end position="1133"/>
    </location>
</feature>
<evidence type="ECO:0000256" key="9">
    <source>
        <dbReference type="SAM" id="Coils"/>
    </source>
</evidence>
<feature type="domain" description="PAS" evidence="11">
    <location>
        <begin position="882"/>
        <end position="952"/>
    </location>
</feature>
<evidence type="ECO:0000256" key="1">
    <source>
        <dbReference type="ARBA" id="ARBA00000085"/>
    </source>
</evidence>
<keyword evidence="5 14" id="KW-0418">Kinase</keyword>
<dbReference type="PRINTS" id="PR00344">
    <property type="entry name" value="BCTRLSENSOR"/>
</dbReference>
<dbReference type="InterPro" id="IPR046342">
    <property type="entry name" value="CBS_dom_sf"/>
</dbReference>
<feature type="domain" description="CBS" evidence="13">
    <location>
        <begin position="80"/>
        <end position="140"/>
    </location>
</feature>
<dbReference type="InterPro" id="IPR001610">
    <property type="entry name" value="PAC"/>
</dbReference>
<feature type="domain" description="PAC" evidence="12">
    <location>
        <begin position="1201"/>
        <end position="1253"/>
    </location>
</feature>
<gene>
    <name evidence="14" type="ORF">NIES23_50270</name>
</gene>
<dbReference type="InterPro" id="IPR000700">
    <property type="entry name" value="PAS-assoc_C"/>
</dbReference>
<feature type="domain" description="PAS" evidence="11">
    <location>
        <begin position="1379"/>
        <end position="1453"/>
    </location>
</feature>
<evidence type="ECO:0000256" key="8">
    <source>
        <dbReference type="PROSITE-ProRule" id="PRU00703"/>
    </source>
</evidence>
<reference evidence="14 15" key="1">
    <citation type="submission" date="2017-06" db="EMBL/GenBank/DDBJ databases">
        <title>Genome sequencing of cyanobaciteial culture collection at National Institute for Environmental Studies (NIES).</title>
        <authorList>
            <person name="Hirose Y."/>
            <person name="Shimura Y."/>
            <person name="Fujisawa T."/>
            <person name="Nakamura Y."/>
            <person name="Kawachi M."/>
        </authorList>
    </citation>
    <scope>NUCLEOTIDE SEQUENCE [LARGE SCALE GENOMIC DNA]</scope>
    <source>
        <strain evidence="14 15">NIES-23</strain>
    </source>
</reference>
<dbReference type="InterPro" id="IPR003594">
    <property type="entry name" value="HATPase_dom"/>
</dbReference>
<dbReference type="SUPFAM" id="SSF55781">
    <property type="entry name" value="GAF domain-like"/>
    <property type="match status" value="1"/>
</dbReference>
<dbReference type="InterPro" id="IPR003018">
    <property type="entry name" value="GAF"/>
</dbReference>
<dbReference type="InterPro" id="IPR035965">
    <property type="entry name" value="PAS-like_dom_sf"/>
</dbReference>
<dbReference type="Pfam" id="PF00571">
    <property type="entry name" value="CBS"/>
    <property type="match status" value="1"/>
</dbReference>
<name>A0A1Z4KTG3_ANAVA</name>
<dbReference type="SUPFAM" id="SSF55874">
    <property type="entry name" value="ATPase domain of HSP90 chaperone/DNA topoisomerase II/histidine kinase"/>
    <property type="match status" value="1"/>
</dbReference>
<dbReference type="Gene3D" id="3.30.450.40">
    <property type="match status" value="1"/>
</dbReference>
<dbReference type="PROSITE" id="PS50112">
    <property type="entry name" value="PAS"/>
    <property type="match status" value="7"/>
</dbReference>
<keyword evidence="6" id="KW-0902">Two-component regulatory system</keyword>
<dbReference type="PANTHER" id="PTHR43304:SF1">
    <property type="entry name" value="PAC DOMAIN-CONTAINING PROTEIN"/>
    <property type="match status" value="1"/>
</dbReference>
<feature type="domain" description="PAS" evidence="11">
    <location>
        <begin position="588"/>
        <end position="658"/>
    </location>
</feature>
<dbReference type="SUPFAM" id="SSF47384">
    <property type="entry name" value="Homodimeric domain of signal transducing histidine kinase"/>
    <property type="match status" value="1"/>
</dbReference>
<evidence type="ECO:0000256" key="5">
    <source>
        <dbReference type="ARBA" id="ARBA00022777"/>
    </source>
</evidence>
<evidence type="ECO:0000313" key="15">
    <source>
        <dbReference type="Proteomes" id="UP000217507"/>
    </source>
</evidence>
<feature type="domain" description="PAC" evidence="12">
    <location>
        <begin position="531"/>
        <end position="587"/>
    </location>
</feature>
<dbReference type="CDD" id="cd04620">
    <property type="entry name" value="CBS_two-component_sensor_histidine_kinase_repeat1"/>
    <property type="match status" value="1"/>
</dbReference>
<dbReference type="InterPro" id="IPR004358">
    <property type="entry name" value="Sig_transdc_His_kin-like_C"/>
</dbReference>
<proteinExistence type="predicted"/>
<feature type="domain" description="PAC" evidence="12">
    <location>
        <begin position="241"/>
        <end position="293"/>
    </location>
</feature>
<feature type="domain" description="PAC" evidence="12">
    <location>
        <begin position="1326"/>
        <end position="1378"/>
    </location>
</feature>
<dbReference type="Gene3D" id="1.10.287.130">
    <property type="match status" value="1"/>
</dbReference>
<evidence type="ECO:0000256" key="4">
    <source>
        <dbReference type="ARBA" id="ARBA00022679"/>
    </source>
</evidence>
<dbReference type="InterPro" id="IPR013655">
    <property type="entry name" value="PAS_fold_3"/>
</dbReference>
<dbReference type="SMART" id="SM00116">
    <property type="entry name" value="CBS"/>
    <property type="match status" value="2"/>
</dbReference>
<dbReference type="PANTHER" id="PTHR43304">
    <property type="entry name" value="PHYTOCHROME-LIKE PROTEIN CPH1"/>
    <property type="match status" value="1"/>
</dbReference>
<evidence type="ECO:0000313" key="14">
    <source>
        <dbReference type="EMBL" id="BAY72203.1"/>
    </source>
</evidence>
<evidence type="ECO:0000259" key="10">
    <source>
        <dbReference type="PROSITE" id="PS50109"/>
    </source>
</evidence>
<feature type="domain" description="PAC" evidence="12">
    <location>
        <begin position="365"/>
        <end position="419"/>
    </location>
</feature>
<evidence type="ECO:0000256" key="6">
    <source>
        <dbReference type="ARBA" id="ARBA00023012"/>
    </source>
</evidence>
<dbReference type="GO" id="GO:0000155">
    <property type="term" value="F:phosphorelay sensor kinase activity"/>
    <property type="evidence" value="ECO:0007669"/>
    <property type="project" value="InterPro"/>
</dbReference>
<dbReference type="SMART" id="SM00091">
    <property type="entry name" value="PAS"/>
    <property type="match status" value="9"/>
</dbReference>
<dbReference type="Pfam" id="PF13426">
    <property type="entry name" value="PAS_9"/>
    <property type="match status" value="2"/>
</dbReference>
<feature type="domain" description="CBS" evidence="13">
    <location>
        <begin position="16"/>
        <end position="71"/>
    </location>
</feature>
<dbReference type="SUPFAM" id="SSF53659">
    <property type="entry name" value="Isocitrate/Isopropylmalate dehydrogenase-like"/>
    <property type="match status" value="1"/>
</dbReference>
<dbReference type="InterPro" id="IPR005467">
    <property type="entry name" value="His_kinase_dom"/>
</dbReference>
<dbReference type="EC" id="2.7.13.3" evidence="2"/>
<keyword evidence="4" id="KW-0808">Transferase</keyword>
<feature type="domain" description="PAS" evidence="11">
    <location>
        <begin position="1009"/>
        <end position="1058"/>
    </location>
</feature>
<dbReference type="FunFam" id="3.30.450.20:FF:000099">
    <property type="entry name" value="Sensory box sensor histidine kinase"/>
    <property type="match status" value="1"/>
</dbReference>
<dbReference type="Pfam" id="PF00989">
    <property type="entry name" value="PAS"/>
    <property type="match status" value="1"/>
</dbReference>
<dbReference type="SUPFAM" id="SSF55785">
    <property type="entry name" value="PYP-like sensor domain (PAS domain)"/>
    <property type="match status" value="7"/>
</dbReference>
<keyword evidence="3" id="KW-0597">Phosphoprotein</keyword>
<feature type="domain" description="PAC" evidence="12">
    <location>
        <begin position="956"/>
        <end position="1008"/>
    </location>
</feature>
<comment type="function">
    <text evidence="7">Photoreceptor which exists in two forms that are reversibly interconvertible by light: the R form that absorbs maximally in the red region of the spectrum and the FR form that absorbs maximally in the far-red region.</text>
</comment>